<dbReference type="Gene3D" id="1.10.40.40">
    <property type="entry name" value="Deoxyribonucleotidase, domain 2"/>
    <property type="match status" value="1"/>
</dbReference>
<dbReference type="InterPro" id="IPR036412">
    <property type="entry name" value="HAD-like_sf"/>
</dbReference>
<feature type="active site" description="Proton donor" evidence="2">
    <location>
        <position position="9"/>
    </location>
</feature>
<feature type="active site" description="Nucleophile" evidence="2">
    <location>
        <position position="7"/>
    </location>
</feature>
<dbReference type="GO" id="GO:0008253">
    <property type="term" value="F:5'-nucleotidase activity"/>
    <property type="evidence" value="ECO:0007669"/>
    <property type="project" value="InterPro"/>
</dbReference>
<reference evidence="3 4" key="1">
    <citation type="submission" date="2018-10" db="EMBL/GenBank/DDBJ databases">
        <title>Bacillus Keqinensis sp. nov., a moderately halophilic bacterium isolated from a saline-alkaline lake.</title>
        <authorList>
            <person name="Wang H."/>
        </authorList>
    </citation>
    <scope>NUCLEOTIDE SEQUENCE [LARGE SCALE GENOMIC DNA]</scope>
    <source>
        <strain evidence="3 4">KQ-3</strain>
    </source>
</reference>
<sequence length="182" mass="21899">MKTLLIDMDSVICDLMTEWHRRYNKDYDDDLSVSKLECWDSEKYVKEECGEKIYDYLDEPGLFLSLEPLDNAIQVLERLHKQFDIFICTSSRKYAYTEKEKWVEKNLPFLGRDRMIFAQRKDMIIGDLLFDDAPHHLEAFKEKGRSVVAMDYPYNRQIDVPRVDNWLAFEAFVLERWAYDER</sequence>
<dbReference type="PANTHER" id="PTHR16504:SF4">
    <property type="entry name" value="5'(3')-DEOXYRIBONUCLEOTIDASE"/>
    <property type="match status" value="1"/>
</dbReference>
<dbReference type="PANTHER" id="PTHR16504">
    <property type="entry name" value="5'(3')-DEOXYRIBONUCLEOTIDASE"/>
    <property type="match status" value="1"/>
</dbReference>
<dbReference type="InterPro" id="IPR010708">
    <property type="entry name" value="5'(3')-deoxyribonucleotidase"/>
</dbReference>
<dbReference type="Proteomes" id="UP000278746">
    <property type="component" value="Unassembled WGS sequence"/>
</dbReference>
<dbReference type="EMBL" id="RHIB01000001">
    <property type="protein sequence ID" value="RNA70342.1"/>
    <property type="molecule type" value="Genomic_DNA"/>
</dbReference>
<comment type="caution">
    <text evidence="3">The sequence shown here is derived from an EMBL/GenBank/DDBJ whole genome shotgun (WGS) entry which is preliminary data.</text>
</comment>
<protein>
    <submittedName>
        <fullName evidence="3">5'(3')-deoxyribonucleotidase</fullName>
    </submittedName>
</protein>
<keyword evidence="4" id="KW-1185">Reference proteome</keyword>
<gene>
    <name evidence="3" type="ORF">EBO34_10570</name>
</gene>
<dbReference type="Gene3D" id="3.40.50.1000">
    <property type="entry name" value="HAD superfamily/HAD-like"/>
    <property type="match status" value="1"/>
</dbReference>
<dbReference type="OrthoDB" id="278110at2"/>
<organism evidence="3 4">
    <name type="scientific">Alteribacter keqinensis</name>
    <dbReference type="NCBI Taxonomy" id="2483800"/>
    <lineage>
        <taxon>Bacteria</taxon>
        <taxon>Bacillati</taxon>
        <taxon>Bacillota</taxon>
        <taxon>Bacilli</taxon>
        <taxon>Bacillales</taxon>
        <taxon>Bacillaceae</taxon>
        <taxon>Alteribacter</taxon>
    </lineage>
</organism>
<comment type="similarity">
    <text evidence="1">Belongs to the 5'(3')-deoxyribonucleotidase family.</text>
</comment>
<accession>A0A3M7TZM9</accession>
<dbReference type="RefSeq" id="WP_122898036.1">
    <property type="nucleotide sequence ID" value="NZ_RHIB01000001.1"/>
</dbReference>
<name>A0A3M7TZM9_9BACI</name>
<evidence type="ECO:0000256" key="2">
    <source>
        <dbReference type="PIRSR" id="PIRSR610708-1"/>
    </source>
</evidence>
<dbReference type="InterPro" id="IPR023214">
    <property type="entry name" value="HAD_sf"/>
</dbReference>
<evidence type="ECO:0000313" key="4">
    <source>
        <dbReference type="Proteomes" id="UP000278746"/>
    </source>
</evidence>
<dbReference type="SUPFAM" id="SSF56784">
    <property type="entry name" value="HAD-like"/>
    <property type="match status" value="1"/>
</dbReference>
<evidence type="ECO:0000256" key="1">
    <source>
        <dbReference type="ARBA" id="ARBA00009589"/>
    </source>
</evidence>
<evidence type="ECO:0000313" key="3">
    <source>
        <dbReference type="EMBL" id="RNA70342.1"/>
    </source>
</evidence>
<dbReference type="AlphaFoldDB" id="A0A3M7TZM9"/>
<dbReference type="GO" id="GO:0009223">
    <property type="term" value="P:pyrimidine deoxyribonucleotide catabolic process"/>
    <property type="evidence" value="ECO:0007669"/>
    <property type="project" value="TreeGrafter"/>
</dbReference>
<dbReference type="Pfam" id="PF06941">
    <property type="entry name" value="NT5C"/>
    <property type="match status" value="1"/>
</dbReference>
<proteinExistence type="inferred from homology"/>